<keyword evidence="2" id="KW-1185">Reference proteome</keyword>
<dbReference type="GeneID" id="105991554"/>
<keyword evidence="1" id="KW-0732">Signal</keyword>
<accession>A0A1S3FTG5</accession>
<dbReference type="FunCoup" id="A0A1S3FTG5">
    <property type="interactions" value="4"/>
</dbReference>
<evidence type="ECO:0000313" key="3">
    <source>
        <dbReference type="RefSeq" id="XP_012879660.1"/>
    </source>
</evidence>
<dbReference type="Gene3D" id="3.10.360.10">
    <property type="entry name" value="Antimicrobial Peptide, Beta-defensin 2, Chain A"/>
    <property type="match status" value="1"/>
</dbReference>
<organism evidence="2 3">
    <name type="scientific">Dipodomys ordii</name>
    <name type="common">Ord's kangaroo rat</name>
    <dbReference type="NCBI Taxonomy" id="10020"/>
    <lineage>
        <taxon>Eukaryota</taxon>
        <taxon>Metazoa</taxon>
        <taxon>Chordata</taxon>
        <taxon>Craniata</taxon>
        <taxon>Vertebrata</taxon>
        <taxon>Euteleostomi</taxon>
        <taxon>Mammalia</taxon>
        <taxon>Eutheria</taxon>
        <taxon>Euarchontoglires</taxon>
        <taxon>Glires</taxon>
        <taxon>Rodentia</taxon>
        <taxon>Castorimorpha</taxon>
        <taxon>Heteromyidae</taxon>
        <taxon>Dipodomyinae</taxon>
        <taxon>Dipodomys</taxon>
    </lineage>
</organism>
<proteinExistence type="predicted"/>
<dbReference type="AlphaFoldDB" id="A0A1S3FTG5"/>
<dbReference type="InParanoid" id="A0A1S3FTG5"/>
<name>A0A1S3FTG5_DIPOR</name>
<sequence length="66" mass="7427">MKTFLFLLAVLFLLAPAKNAFFDEKCLKLKGRCGNSCYKNEELAGLCQRALKCCVTIEPCGRSDYE</sequence>
<feature type="signal peptide" evidence="1">
    <location>
        <begin position="1"/>
        <end position="20"/>
    </location>
</feature>
<reference evidence="3" key="1">
    <citation type="submission" date="2025-08" db="UniProtKB">
        <authorList>
            <consortium name="RefSeq"/>
        </authorList>
    </citation>
    <scope>IDENTIFICATION</scope>
    <source>
        <tissue evidence="3">Kidney</tissue>
    </source>
</reference>
<evidence type="ECO:0000256" key="1">
    <source>
        <dbReference type="SAM" id="SignalP"/>
    </source>
</evidence>
<dbReference type="RefSeq" id="XP_012879660.1">
    <property type="nucleotide sequence ID" value="XM_013024206.1"/>
</dbReference>
<dbReference type="KEGG" id="dord:105991554"/>
<gene>
    <name evidence="3" type="primary">LOC105991554</name>
</gene>
<dbReference type="Proteomes" id="UP000081671">
    <property type="component" value="Unplaced"/>
</dbReference>
<protein>
    <submittedName>
        <fullName evidence="3">Beta-defensin 106-like</fullName>
    </submittedName>
</protein>
<feature type="chain" id="PRO_5010178776" evidence="1">
    <location>
        <begin position="21"/>
        <end position="66"/>
    </location>
</feature>
<evidence type="ECO:0000313" key="2">
    <source>
        <dbReference type="Proteomes" id="UP000081671"/>
    </source>
</evidence>
<dbReference type="OrthoDB" id="9603676at2759"/>